<dbReference type="AlphaFoldDB" id="A0A812T8Z5"/>
<accession>A0A812T8Z5</accession>
<dbReference type="EMBL" id="CAJNJA010024112">
    <property type="protein sequence ID" value="CAE7522201.1"/>
    <property type="molecule type" value="Genomic_DNA"/>
</dbReference>
<organism evidence="2 3">
    <name type="scientific">Symbiodinium necroappetens</name>
    <dbReference type="NCBI Taxonomy" id="1628268"/>
    <lineage>
        <taxon>Eukaryota</taxon>
        <taxon>Sar</taxon>
        <taxon>Alveolata</taxon>
        <taxon>Dinophyceae</taxon>
        <taxon>Suessiales</taxon>
        <taxon>Symbiodiniaceae</taxon>
        <taxon>Symbiodinium</taxon>
    </lineage>
</organism>
<evidence type="ECO:0000313" key="3">
    <source>
        <dbReference type="Proteomes" id="UP000601435"/>
    </source>
</evidence>
<feature type="non-terminal residue" evidence="2">
    <location>
        <position position="1"/>
    </location>
</feature>
<reference evidence="2" key="1">
    <citation type="submission" date="2021-02" db="EMBL/GenBank/DDBJ databases">
        <authorList>
            <person name="Dougan E. K."/>
            <person name="Rhodes N."/>
            <person name="Thang M."/>
            <person name="Chan C."/>
        </authorList>
    </citation>
    <scope>NUCLEOTIDE SEQUENCE</scope>
</reference>
<keyword evidence="3" id="KW-1185">Reference proteome</keyword>
<proteinExistence type="predicted"/>
<evidence type="ECO:0000313" key="2">
    <source>
        <dbReference type="EMBL" id="CAE7522201.1"/>
    </source>
</evidence>
<dbReference type="Pfam" id="PF25306">
    <property type="entry name" value="DUF7880"/>
    <property type="match status" value="1"/>
</dbReference>
<dbReference type="InterPro" id="IPR057202">
    <property type="entry name" value="DUF7880"/>
</dbReference>
<gene>
    <name evidence="2" type="ORF">SNEC2469_LOCUS14935</name>
</gene>
<name>A0A812T8Z5_9DINO</name>
<dbReference type="Proteomes" id="UP000601435">
    <property type="component" value="Unassembled WGS sequence"/>
</dbReference>
<dbReference type="OrthoDB" id="422561at2759"/>
<comment type="caution">
    <text evidence="2">The sequence shown here is derived from an EMBL/GenBank/DDBJ whole genome shotgun (WGS) entry which is preliminary data.</text>
</comment>
<evidence type="ECO:0000259" key="1">
    <source>
        <dbReference type="Pfam" id="PF25306"/>
    </source>
</evidence>
<feature type="domain" description="DUF7880" evidence="1">
    <location>
        <begin position="7"/>
        <end position="108"/>
    </location>
</feature>
<sequence>VDVNNPETYALLRNVNRDEPVRRLRKELFRVQQWVKYTTEDYGAADTEYDRVRRALDEEDSQFLLLSRFDGRVPTASVRTARRNLQAIVDALDDLLALVPTADQEAAKTVAESRVIPTAKSACQDSCSQKACFRQPGLWKSTSLRSWLIS</sequence>
<protein>
    <recommendedName>
        <fullName evidence="1">DUF7880 domain-containing protein</fullName>
    </recommendedName>
</protein>